<proteinExistence type="predicted"/>
<name>A0A392SRY3_9FABA</name>
<organism evidence="1 2">
    <name type="scientific">Trifolium medium</name>
    <dbReference type="NCBI Taxonomy" id="97028"/>
    <lineage>
        <taxon>Eukaryota</taxon>
        <taxon>Viridiplantae</taxon>
        <taxon>Streptophyta</taxon>
        <taxon>Embryophyta</taxon>
        <taxon>Tracheophyta</taxon>
        <taxon>Spermatophyta</taxon>
        <taxon>Magnoliopsida</taxon>
        <taxon>eudicotyledons</taxon>
        <taxon>Gunneridae</taxon>
        <taxon>Pentapetalae</taxon>
        <taxon>rosids</taxon>
        <taxon>fabids</taxon>
        <taxon>Fabales</taxon>
        <taxon>Fabaceae</taxon>
        <taxon>Papilionoideae</taxon>
        <taxon>50 kb inversion clade</taxon>
        <taxon>NPAAA clade</taxon>
        <taxon>Hologalegina</taxon>
        <taxon>IRL clade</taxon>
        <taxon>Trifolieae</taxon>
        <taxon>Trifolium</taxon>
    </lineage>
</organism>
<dbReference type="AlphaFoldDB" id="A0A392SRY3"/>
<dbReference type="EMBL" id="LXQA010420169">
    <property type="protein sequence ID" value="MCI50680.1"/>
    <property type="molecule type" value="Genomic_DNA"/>
</dbReference>
<evidence type="ECO:0000313" key="2">
    <source>
        <dbReference type="Proteomes" id="UP000265520"/>
    </source>
</evidence>
<comment type="caution">
    <text evidence="1">The sequence shown here is derived from an EMBL/GenBank/DDBJ whole genome shotgun (WGS) entry which is preliminary data.</text>
</comment>
<accession>A0A392SRY3</accession>
<feature type="non-terminal residue" evidence="1">
    <location>
        <position position="1"/>
    </location>
</feature>
<keyword evidence="2" id="KW-1185">Reference proteome</keyword>
<evidence type="ECO:0000313" key="1">
    <source>
        <dbReference type="EMBL" id="MCI50680.1"/>
    </source>
</evidence>
<dbReference type="Proteomes" id="UP000265520">
    <property type="component" value="Unassembled WGS sequence"/>
</dbReference>
<protein>
    <submittedName>
        <fullName evidence="1">Uncharacterized protein</fullName>
    </submittedName>
</protein>
<sequence length="46" mass="5451">RFRTYTNFRTRAYINFRGCEVQKLKAPEAGKLQRLKASEAKKLQSF</sequence>
<reference evidence="1 2" key="1">
    <citation type="journal article" date="2018" name="Front. Plant Sci.">
        <title>Red Clover (Trifolium pratense) and Zigzag Clover (T. medium) - A Picture of Genomic Similarities and Differences.</title>
        <authorList>
            <person name="Dluhosova J."/>
            <person name="Istvanek J."/>
            <person name="Nedelnik J."/>
            <person name="Repkova J."/>
        </authorList>
    </citation>
    <scope>NUCLEOTIDE SEQUENCE [LARGE SCALE GENOMIC DNA]</scope>
    <source>
        <strain evidence="2">cv. 10/8</strain>
        <tissue evidence="1">Leaf</tissue>
    </source>
</reference>